<feature type="region of interest" description="Disordered" evidence="8">
    <location>
        <begin position="523"/>
        <end position="586"/>
    </location>
</feature>
<protein>
    <recommendedName>
        <fullName evidence="9">Glycosyltransferase 2-like domain-containing protein</fullName>
    </recommendedName>
</protein>
<feature type="region of interest" description="Disordered" evidence="8">
    <location>
        <begin position="1"/>
        <end position="27"/>
    </location>
</feature>
<feature type="region of interest" description="Disordered" evidence="8">
    <location>
        <begin position="678"/>
        <end position="715"/>
    </location>
</feature>
<dbReference type="Gene3D" id="3.40.50.150">
    <property type="entry name" value="Vaccinia Virus protein VP39"/>
    <property type="match status" value="1"/>
</dbReference>
<dbReference type="Proteomes" id="UP001642484">
    <property type="component" value="Unassembled WGS sequence"/>
</dbReference>
<keyword evidence="6" id="KW-1015">Disulfide bond</keyword>
<feature type="compositionally biased region" description="Basic residues" evidence="8">
    <location>
        <begin position="1"/>
        <end position="16"/>
    </location>
</feature>
<keyword evidence="3" id="KW-0328">Glycosyltransferase</keyword>
<evidence type="ECO:0000256" key="1">
    <source>
        <dbReference type="ARBA" id="ARBA00001936"/>
    </source>
</evidence>
<evidence type="ECO:0000313" key="11">
    <source>
        <dbReference type="Proteomes" id="UP001642484"/>
    </source>
</evidence>
<evidence type="ECO:0000256" key="7">
    <source>
        <dbReference type="ARBA" id="ARBA00023211"/>
    </source>
</evidence>
<dbReference type="PANTHER" id="PTHR11675">
    <property type="entry name" value="N-ACETYLGALACTOSAMINYLTRANSFERASE"/>
    <property type="match status" value="1"/>
</dbReference>
<dbReference type="Gene3D" id="3.90.550.10">
    <property type="entry name" value="Spore Coat Polysaccharide Biosynthesis Protein SpsA, Chain A"/>
    <property type="match status" value="1"/>
</dbReference>
<dbReference type="InterPro" id="IPR029063">
    <property type="entry name" value="SAM-dependent_MTases_sf"/>
</dbReference>
<feature type="domain" description="Glycosyltransferase 2-like" evidence="9">
    <location>
        <begin position="1013"/>
        <end position="1062"/>
    </location>
</feature>
<feature type="compositionally biased region" description="Basic and acidic residues" evidence="8">
    <location>
        <begin position="678"/>
        <end position="691"/>
    </location>
</feature>
<dbReference type="InterPro" id="IPR001173">
    <property type="entry name" value="Glyco_trans_2-like"/>
</dbReference>
<sequence length="1108" mass="122482">MKRARSKHLFSRKRKQSAAGEPHCPAPGTEEVYVNSFGTIITEGLRRFEEHYRPQCLADGSEWAKLAHSLRQRCTLQERAASLAVVQHKAQTFPGPCGDKTRGFDRIICDVPCSGDGTMRKHPEKWRSWSPHLGRELHSRFSGDGSEPQKDYKLWKRWSRAYLAVQRAKGADESVFGAMLFTMLDGTALRSFDAVNMDDLEQAGGQDLIYQVLDDRFPEEAVHDRLGEVLDRVFDLKVDRGESTSQYTGKARAAFSAAEAEGRQGHHAAVVDAEAEDDDAGDIGDVLVAEDDEGLLGDDPIEEQDAVDVLLSWKQTRQNINKEKLSRGLNTGGLKKTVEVPVHQLSMARLTIMEYQDGTADEQFTPNWKNSLEARRKTERPWKGKTIFYYLQGHGSVEESEKTEVNDEAFVRLLDAEDTLDREIFGDEYGVQVLFEPEEADCIDTEVAEITAAFFEVAGEEASLEAEMLRLYGEASAKKMPVLQGLSKLRMIESGVPSSEILEAIRSGSEGDRPLEFQGELGDAEDTAVKSQSEERPPESSRVGPPGWASEKKAEKPSRVRVKEEESEEKPGPSSGAGAVEPELDPEQTLEGRELDSMQQPDWATVETLIEEDRLPKSGGAILGVEAMTRAVVCTEDQQGERQISGDCAVPVTELPPALRGAGAEDLEELEVTLEKEKETKTKHYRDHPLEQVETTPNGVELGPDSDDSEGDPAATDLEMHHTFVQLASGGSRFAELQVDHSWGVDYKLCNKCFGKNAESPTCPLLCDFVLVKGGRAVLRCGRRCRGDQVQGHLNPSEPGFDLSSRSRAQAVEAAKQPSFGKRQWLKCFVRDGTSWQVEGVRLIYAHQALLPQQRDQSAKRSGGADRPPAAALQPVDEVEPLEPFNHPEEGKVSEAHSIKDPLGSFENNSPRPPPRPGDFEELSNAPHNLPGADADHLHGRLGLKADGSLLVSPTPLPPGGLSDEDRRDAHRGFCFNSRVSDSLPLDRQQKDFRSAACRRKAEGYPKDLPTATVVMVFHNEAFSALVRSVQSVLNTSPSHLLEEIILVDDASHPDDLRFYRKHWRAALQGSCLVGPCHSCRSHPWGSSSMVFIQHPCGEECDVQFKDA</sequence>
<evidence type="ECO:0000256" key="6">
    <source>
        <dbReference type="ARBA" id="ARBA00023157"/>
    </source>
</evidence>
<evidence type="ECO:0000256" key="4">
    <source>
        <dbReference type="ARBA" id="ARBA00022679"/>
    </source>
</evidence>
<comment type="caution">
    <text evidence="10">The sequence shown here is derived from an EMBL/GenBank/DDBJ whole genome shotgun (WGS) entry which is preliminary data.</text>
</comment>
<accession>A0ABP0ISW2</accession>
<comment type="cofactor">
    <cofactor evidence="1">
        <name>Mn(2+)</name>
        <dbReference type="ChEBI" id="CHEBI:29035"/>
    </cofactor>
</comment>
<dbReference type="Pfam" id="PF00535">
    <property type="entry name" value="Glycos_transf_2"/>
    <property type="match status" value="1"/>
</dbReference>
<feature type="compositionally biased region" description="Basic and acidic residues" evidence="8">
    <location>
        <begin position="550"/>
        <end position="564"/>
    </location>
</feature>
<dbReference type="SUPFAM" id="SSF53335">
    <property type="entry name" value="S-adenosyl-L-methionine-dependent methyltransferases"/>
    <property type="match status" value="1"/>
</dbReference>
<comment type="pathway">
    <text evidence="2">Protein modification; protein glycosylation.</text>
</comment>
<evidence type="ECO:0000313" key="10">
    <source>
        <dbReference type="EMBL" id="CAK9004797.1"/>
    </source>
</evidence>
<evidence type="ECO:0000256" key="5">
    <source>
        <dbReference type="ARBA" id="ARBA00022723"/>
    </source>
</evidence>
<keyword evidence="7" id="KW-0464">Manganese</keyword>
<feature type="region of interest" description="Disordered" evidence="8">
    <location>
        <begin position="853"/>
        <end position="940"/>
    </location>
</feature>
<feature type="compositionally biased region" description="Basic and acidic residues" evidence="8">
    <location>
        <begin position="886"/>
        <end position="900"/>
    </location>
</feature>
<proteinExistence type="predicted"/>
<evidence type="ECO:0000256" key="2">
    <source>
        <dbReference type="ARBA" id="ARBA00004922"/>
    </source>
</evidence>
<dbReference type="EMBL" id="CAXAMN010003481">
    <property type="protein sequence ID" value="CAK9004797.1"/>
    <property type="molecule type" value="Genomic_DNA"/>
</dbReference>
<keyword evidence="11" id="KW-1185">Reference proteome</keyword>
<evidence type="ECO:0000256" key="8">
    <source>
        <dbReference type="SAM" id="MobiDB-lite"/>
    </source>
</evidence>
<evidence type="ECO:0000256" key="3">
    <source>
        <dbReference type="ARBA" id="ARBA00022676"/>
    </source>
</evidence>
<dbReference type="SUPFAM" id="SSF53448">
    <property type="entry name" value="Nucleotide-diphospho-sugar transferases"/>
    <property type="match status" value="1"/>
</dbReference>
<name>A0ABP0ISW2_9DINO</name>
<organism evidence="10 11">
    <name type="scientific">Durusdinium trenchii</name>
    <dbReference type="NCBI Taxonomy" id="1381693"/>
    <lineage>
        <taxon>Eukaryota</taxon>
        <taxon>Sar</taxon>
        <taxon>Alveolata</taxon>
        <taxon>Dinophyceae</taxon>
        <taxon>Suessiales</taxon>
        <taxon>Symbiodiniaceae</taxon>
        <taxon>Durusdinium</taxon>
    </lineage>
</organism>
<keyword evidence="5" id="KW-0479">Metal-binding</keyword>
<reference evidence="10 11" key="1">
    <citation type="submission" date="2024-02" db="EMBL/GenBank/DDBJ databases">
        <authorList>
            <person name="Chen Y."/>
            <person name="Shah S."/>
            <person name="Dougan E. K."/>
            <person name="Thang M."/>
            <person name="Chan C."/>
        </authorList>
    </citation>
    <scope>NUCLEOTIDE SEQUENCE [LARGE SCALE GENOMIC DNA]</scope>
</reference>
<gene>
    <name evidence="10" type="ORF">CCMP2556_LOCUS7820</name>
</gene>
<dbReference type="PANTHER" id="PTHR11675:SF68">
    <property type="entry name" value="N-ACETYLGALACTOSAMINYLTRANSFERASE 7"/>
    <property type="match status" value="1"/>
</dbReference>
<evidence type="ECO:0000259" key="9">
    <source>
        <dbReference type="Pfam" id="PF00535"/>
    </source>
</evidence>
<keyword evidence="4" id="KW-0808">Transferase</keyword>
<dbReference type="InterPro" id="IPR029044">
    <property type="entry name" value="Nucleotide-diphossugar_trans"/>
</dbReference>